<dbReference type="Proteomes" id="UP000011761">
    <property type="component" value="Unassembled WGS sequence"/>
</dbReference>
<dbReference type="AlphaFoldDB" id="M2MD27"/>
<sequence>MTFLPLGEIERMHVSVYDRIIRVETFVIRERLANLRLGVLHALGLSAPCGMLRTRGIFSTVHAWNSVTHSADHYWSDTIPSCSGIAPSSEPFCAPHLIRCDTQGQDLQQTFDCGEVRLEVQ</sequence>
<dbReference type="KEGG" id="bcom:BAUCODRAFT_547775"/>
<keyword evidence="2" id="KW-1185">Reference proteome</keyword>
<evidence type="ECO:0000313" key="1">
    <source>
        <dbReference type="EMBL" id="EMC94426.1"/>
    </source>
</evidence>
<dbReference type="EMBL" id="KB445558">
    <property type="protein sequence ID" value="EMC94426.1"/>
    <property type="molecule type" value="Genomic_DNA"/>
</dbReference>
<protein>
    <submittedName>
        <fullName evidence="1">Uncharacterized protein</fullName>
    </submittedName>
</protein>
<gene>
    <name evidence="1" type="ORF">BAUCODRAFT_547775</name>
</gene>
<dbReference type="GeneID" id="19115376"/>
<evidence type="ECO:0000313" key="2">
    <source>
        <dbReference type="Proteomes" id="UP000011761"/>
    </source>
</evidence>
<proteinExistence type="predicted"/>
<dbReference type="HOGENOM" id="CLU_2037609_0_0_1"/>
<accession>M2MD27</accession>
<name>M2MD27_BAUPA</name>
<reference evidence="1 2" key="1">
    <citation type="journal article" date="2012" name="PLoS Pathog.">
        <title>Diverse lifestyles and strategies of plant pathogenesis encoded in the genomes of eighteen Dothideomycetes fungi.</title>
        <authorList>
            <person name="Ohm R.A."/>
            <person name="Feau N."/>
            <person name="Henrissat B."/>
            <person name="Schoch C.L."/>
            <person name="Horwitz B.A."/>
            <person name="Barry K.W."/>
            <person name="Condon B.J."/>
            <person name="Copeland A.C."/>
            <person name="Dhillon B."/>
            <person name="Glaser F."/>
            <person name="Hesse C.N."/>
            <person name="Kosti I."/>
            <person name="LaButti K."/>
            <person name="Lindquist E.A."/>
            <person name="Lucas S."/>
            <person name="Salamov A.A."/>
            <person name="Bradshaw R.E."/>
            <person name="Ciuffetti L."/>
            <person name="Hamelin R.C."/>
            <person name="Kema G.H.J."/>
            <person name="Lawrence C."/>
            <person name="Scott J.A."/>
            <person name="Spatafora J.W."/>
            <person name="Turgeon B.G."/>
            <person name="de Wit P.J.G.M."/>
            <person name="Zhong S."/>
            <person name="Goodwin S.B."/>
            <person name="Grigoriev I.V."/>
        </authorList>
    </citation>
    <scope>NUCLEOTIDE SEQUENCE [LARGE SCALE GENOMIC DNA]</scope>
    <source>
        <strain evidence="1 2">UAMH 10762</strain>
    </source>
</reference>
<organism evidence="1 2">
    <name type="scientific">Baudoinia panamericana (strain UAMH 10762)</name>
    <name type="common">Angels' share fungus</name>
    <name type="synonym">Baudoinia compniacensis (strain UAMH 10762)</name>
    <dbReference type="NCBI Taxonomy" id="717646"/>
    <lineage>
        <taxon>Eukaryota</taxon>
        <taxon>Fungi</taxon>
        <taxon>Dikarya</taxon>
        <taxon>Ascomycota</taxon>
        <taxon>Pezizomycotina</taxon>
        <taxon>Dothideomycetes</taxon>
        <taxon>Dothideomycetidae</taxon>
        <taxon>Mycosphaerellales</taxon>
        <taxon>Teratosphaeriaceae</taxon>
        <taxon>Baudoinia</taxon>
    </lineage>
</organism>
<dbReference type="RefSeq" id="XP_007678303.1">
    <property type="nucleotide sequence ID" value="XM_007680113.1"/>
</dbReference>